<dbReference type="Proteomes" id="UP000028875">
    <property type="component" value="Unassembled WGS sequence"/>
</dbReference>
<proteinExistence type="predicted"/>
<name>A0A024QF80_9BACI</name>
<comment type="caution">
    <text evidence="1">The sequence shown here is derived from an EMBL/GenBank/DDBJ whole genome shotgun (WGS) entry which is preliminary data.</text>
</comment>
<dbReference type="AlphaFoldDB" id="A0A024QF80"/>
<reference evidence="2" key="2">
    <citation type="submission" date="2014-05" db="EMBL/GenBank/DDBJ databases">
        <title>Draft genome sequence of Virgibacillus massiliensis Vm-5.</title>
        <authorList>
            <person name="Khelaifia S."/>
            <person name="Croce O."/>
            <person name="Lagier J.C."/>
            <person name="Raoult D."/>
        </authorList>
    </citation>
    <scope>NUCLEOTIDE SEQUENCE [LARGE SCALE GENOMIC DNA]</scope>
    <source>
        <strain evidence="2">Vm-5</strain>
    </source>
</reference>
<protein>
    <submittedName>
        <fullName evidence="1">Uncharacterized protein</fullName>
    </submittedName>
</protein>
<dbReference type="STRING" id="1462526.BN990_02932"/>
<evidence type="ECO:0000313" key="1">
    <source>
        <dbReference type="EMBL" id="CDQ40606.1"/>
    </source>
</evidence>
<accession>A0A024QF80</accession>
<evidence type="ECO:0000313" key="2">
    <source>
        <dbReference type="Proteomes" id="UP000028875"/>
    </source>
</evidence>
<gene>
    <name evidence="1" type="ORF">BN990_02932</name>
</gene>
<organism evidence="1 2">
    <name type="scientific">Virgibacillus massiliensis</name>
    <dbReference type="NCBI Taxonomy" id="1462526"/>
    <lineage>
        <taxon>Bacteria</taxon>
        <taxon>Bacillati</taxon>
        <taxon>Bacillota</taxon>
        <taxon>Bacilli</taxon>
        <taxon>Bacillales</taxon>
        <taxon>Bacillaceae</taxon>
        <taxon>Virgibacillus</taxon>
    </lineage>
</organism>
<keyword evidence="2" id="KW-1185">Reference proteome</keyword>
<dbReference type="EMBL" id="CCDP010000002">
    <property type="protein sequence ID" value="CDQ40606.1"/>
    <property type="molecule type" value="Genomic_DNA"/>
</dbReference>
<sequence>MKLPSLKKVMILSWSLILLTFSLYECKTTDIASYEDNIEKAQEKDISLCGW</sequence>
<reference evidence="1 2" key="1">
    <citation type="submission" date="2014-03" db="EMBL/GenBank/DDBJ databases">
        <authorList>
            <person name="Urmite Genomes U."/>
        </authorList>
    </citation>
    <scope>NUCLEOTIDE SEQUENCE [LARGE SCALE GENOMIC DNA]</scope>
    <source>
        <strain evidence="1 2">Vm-5</strain>
    </source>
</reference>